<feature type="coiled-coil region" evidence="1">
    <location>
        <begin position="95"/>
        <end position="136"/>
    </location>
</feature>
<name>A0A1B6MF41_9HEMI</name>
<organism evidence="3">
    <name type="scientific">Graphocephala atropunctata</name>
    <dbReference type="NCBI Taxonomy" id="36148"/>
    <lineage>
        <taxon>Eukaryota</taxon>
        <taxon>Metazoa</taxon>
        <taxon>Ecdysozoa</taxon>
        <taxon>Arthropoda</taxon>
        <taxon>Hexapoda</taxon>
        <taxon>Insecta</taxon>
        <taxon>Pterygota</taxon>
        <taxon>Neoptera</taxon>
        <taxon>Paraneoptera</taxon>
        <taxon>Hemiptera</taxon>
        <taxon>Auchenorrhyncha</taxon>
        <taxon>Membracoidea</taxon>
        <taxon>Cicadellidae</taxon>
        <taxon>Cicadellinae</taxon>
        <taxon>Cicadellini</taxon>
        <taxon>Graphocephala</taxon>
    </lineage>
</organism>
<protein>
    <submittedName>
        <fullName evidence="3">Uncharacterized protein</fullName>
    </submittedName>
</protein>
<gene>
    <name evidence="3" type="ORF">g.17770</name>
</gene>
<keyword evidence="1" id="KW-0175">Coiled coil</keyword>
<evidence type="ECO:0000313" key="3">
    <source>
        <dbReference type="EMBL" id="JAT34534.1"/>
    </source>
</evidence>
<proteinExistence type="predicted"/>
<evidence type="ECO:0000256" key="1">
    <source>
        <dbReference type="SAM" id="Coils"/>
    </source>
</evidence>
<dbReference type="AlphaFoldDB" id="A0A1B6MF41"/>
<reference evidence="3" key="1">
    <citation type="submission" date="2015-11" db="EMBL/GenBank/DDBJ databases">
        <title>De novo transcriptome assembly of four potential Pierce s Disease insect vectors from Arizona vineyards.</title>
        <authorList>
            <person name="Tassone E.E."/>
        </authorList>
    </citation>
    <scope>NUCLEOTIDE SEQUENCE</scope>
</reference>
<feature type="compositionally biased region" description="Low complexity" evidence="2">
    <location>
        <begin position="28"/>
        <end position="37"/>
    </location>
</feature>
<sequence>MFRSPPQLRSGSKSQPIPLTSSDKKLVRSLSSSSTSSCPELRTMAPTDKPGKVDPVVVADCVNKYLAGNDVVTQLVARLTEELKSVVEAAVRTALTSVNLEVEKLRGEVANLSEKVRQLDDKLTGRADELEQYQRRNNIRVFGIEETAGENTDAIVVGLCRDKLGVDLPVSAICRSHRVGGHPRPGPDGSKRHRPIIVRFVSYRDRRAVYGHKKNLKGTGVTIREDLTTQRVEVLRRATAQYGPRSTWTQDGRVLWINGDGVKGVATRLSDLTSRPAAIQ</sequence>
<feature type="region of interest" description="Disordered" evidence="2">
    <location>
        <begin position="1"/>
        <end position="52"/>
    </location>
</feature>
<dbReference type="EMBL" id="GEBQ01005443">
    <property type="protein sequence ID" value="JAT34534.1"/>
    <property type="molecule type" value="Transcribed_RNA"/>
</dbReference>
<feature type="compositionally biased region" description="Polar residues" evidence="2">
    <location>
        <begin position="7"/>
        <end position="20"/>
    </location>
</feature>
<accession>A0A1B6MF41</accession>
<dbReference type="Gene3D" id="3.30.70.1820">
    <property type="entry name" value="L1 transposable element, RRM domain"/>
    <property type="match status" value="1"/>
</dbReference>
<evidence type="ECO:0000256" key="2">
    <source>
        <dbReference type="SAM" id="MobiDB-lite"/>
    </source>
</evidence>